<dbReference type="AlphaFoldDB" id="A0A5M6C0J5"/>
<feature type="compositionally biased region" description="Low complexity" evidence="1">
    <location>
        <begin position="660"/>
        <end position="669"/>
    </location>
</feature>
<reference evidence="2" key="2">
    <citation type="submission" date="2024-01" db="EMBL/GenBank/DDBJ databases">
        <title>Comparative genomics of Cryptococcus and Kwoniella reveals pathogenesis evolution and contrasting modes of karyotype evolution via chromosome fusion or intercentromeric recombination.</title>
        <authorList>
            <person name="Coelho M.A."/>
            <person name="David-Palma M."/>
            <person name="Shea T."/>
            <person name="Bowers K."/>
            <person name="McGinley-Smith S."/>
            <person name="Mohammad A.W."/>
            <person name="Gnirke A."/>
            <person name="Yurkov A.M."/>
            <person name="Nowrousian M."/>
            <person name="Sun S."/>
            <person name="Cuomo C.A."/>
            <person name="Heitman J."/>
        </authorList>
    </citation>
    <scope>NUCLEOTIDE SEQUENCE</scope>
    <source>
        <strain evidence="2">CBS 12478</strain>
    </source>
</reference>
<dbReference type="Proteomes" id="UP000322225">
    <property type="component" value="Chromosome 10"/>
</dbReference>
<proteinExistence type="predicted"/>
<reference evidence="2" key="1">
    <citation type="submission" date="2017-08" db="EMBL/GenBank/DDBJ databases">
        <authorList>
            <person name="Cuomo C."/>
            <person name="Billmyre B."/>
            <person name="Heitman J."/>
        </authorList>
    </citation>
    <scope>NUCLEOTIDE SEQUENCE</scope>
    <source>
        <strain evidence="2">CBS 12478</strain>
    </source>
</reference>
<feature type="compositionally biased region" description="Low complexity" evidence="1">
    <location>
        <begin position="227"/>
        <end position="242"/>
    </location>
</feature>
<feature type="compositionally biased region" description="Polar residues" evidence="1">
    <location>
        <begin position="322"/>
        <end position="342"/>
    </location>
</feature>
<protein>
    <submittedName>
        <fullName evidence="2">Uncharacterized protein</fullName>
    </submittedName>
</protein>
<feature type="region of interest" description="Disordered" evidence="1">
    <location>
        <begin position="295"/>
        <end position="407"/>
    </location>
</feature>
<dbReference type="KEGG" id="ksn:43588344"/>
<feature type="region of interest" description="Disordered" evidence="1">
    <location>
        <begin position="735"/>
        <end position="762"/>
    </location>
</feature>
<dbReference type="GeneID" id="43588344"/>
<feature type="compositionally biased region" description="Polar residues" evidence="1">
    <location>
        <begin position="736"/>
        <end position="751"/>
    </location>
</feature>
<feature type="compositionally biased region" description="Basic and acidic residues" evidence="1">
    <location>
        <begin position="10"/>
        <end position="36"/>
    </location>
</feature>
<feature type="region of interest" description="Disordered" evidence="1">
    <location>
        <begin position="1"/>
        <end position="60"/>
    </location>
</feature>
<dbReference type="EMBL" id="CP144060">
    <property type="protein sequence ID" value="WWD21222.1"/>
    <property type="molecule type" value="Genomic_DNA"/>
</dbReference>
<feature type="compositionally biased region" description="Pro residues" evidence="1">
    <location>
        <begin position="522"/>
        <end position="543"/>
    </location>
</feature>
<evidence type="ECO:0000313" key="3">
    <source>
        <dbReference type="Proteomes" id="UP000322225"/>
    </source>
</evidence>
<feature type="region of interest" description="Disordered" evidence="1">
    <location>
        <begin position="807"/>
        <end position="833"/>
    </location>
</feature>
<accession>A0A5M6C0J5</accession>
<keyword evidence="3" id="KW-1185">Reference proteome</keyword>
<evidence type="ECO:0000256" key="1">
    <source>
        <dbReference type="SAM" id="MobiDB-lite"/>
    </source>
</evidence>
<name>A0A5M6C0J5_9TREE</name>
<evidence type="ECO:0000313" key="2">
    <source>
        <dbReference type="EMBL" id="WWD21222.1"/>
    </source>
</evidence>
<feature type="compositionally biased region" description="Low complexity" evidence="1">
    <location>
        <begin position="544"/>
        <end position="556"/>
    </location>
</feature>
<dbReference type="Gene3D" id="2.40.50.40">
    <property type="match status" value="1"/>
</dbReference>
<dbReference type="RefSeq" id="XP_031861442.1">
    <property type="nucleotide sequence ID" value="XM_032004211.1"/>
</dbReference>
<organism evidence="2 3">
    <name type="scientific">Kwoniella shandongensis</name>
    <dbReference type="NCBI Taxonomy" id="1734106"/>
    <lineage>
        <taxon>Eukaryota</taxon>
        <taxon>Fungi</taxon>
        <taxon>Dikarya</taxon>
        <taxon>Basidiomycota</taxon>
        <taxon>Agaricomycotina</taxon>
        <taxon>Tremellomycetes</taxon>
        <taxon>Tremellales</taxon>
        <taxon>Cryptococcaceae</taxon>
        <taxon>Kwoniella</taxon>
    </lineage>
</organism>
<feature type="compositionally biased region" description="Low complexity" evidence="1">
    <location>
        <begin position="810"/>
        <end position="833"/>
    </location>
</feature>
<sequence>MAASAVAELNKVRLEPEGKKKNRDKGKGKGPVREKDDSSDEDDDSDLESSPTDEDPDLEISYEVDAIKWAKYRDSRRDRQDGYIGWHYGVMWKGYLKTSSETEEPLSAFEVEEGGTPLIDEFWKAVGKPLRKGQKEPKGVLGEVVETPKATMKNWLKQCRPRRDYATFVRRRAKELEREKRERQGLRYDDLLITKVDSDYYWNRKRKRDIRKRKAAAAAGENPASIRPTARAGSSTRRTTTPAPAPAPARRRSATPPTAQRTAQIPVALGSPASTLGSVFNSDDEHVSLDLDAVSEEEQEEVELPTAGQSEKGKGTKRKHQITSSPMQDSSNNGQSNSTSFSETKKTKKAKTDKITTKDIVSSGATSRLAGIGKIPKRTIPSPPPTDAPDVTFGQLQPGIFDPAPSPAPFATVAVASITGPASASGSPSVSLSLRAEILARETASPISQSDIQAAQIASAALEKDAIAVDQTSNAPAPRDPRASIPPLNAASAASIPSRDPRLAIKATDGNVDQTPANATVPPTPVSAPLPPPGPPPPPPPPLSLASPNPSSASVPVDPRVQKAQLPARPIGSLTDPRLASNARRPPSPPSTSGPVPSFRPAPISQAQRQAPPPVNRPKYVQPSRIQIAPSAVDPEVAKRLARVGIKDNHIVPQPPAGPPQAAYQAGFPVQPKSSAFVPRQQQPHLQPELPGRPNGPPLGPRADRMPDNSQLYGRKAPGPLPEQKAIFRTDIAPRQRQQQLHGDTSGSLSPNAWGVGPSGNMSPNANATQFPPMNGHMSPQIGIASPPMPSAPVIPQSLPRDPRLRLQQTSASASPTNANAALPTPTSATTPLPSHLATISKPVESQGGLVTFSPSLILRNPEALAQIMTVIQSSNSWGAYVIPSVIELAGKSWPNAQLCPDPTYAYSVLHQFLNLDNRLRQFSNSAITSGGGLTVTCCPPSPYNAAACANWKVWVDKISAESEYTELTKLCAGIVPGFFEKQAQAQKNGNAMATAINALLTMRDVENAQVEDMRAMRIRKDVADYTRFVYVGDEELSAERKAAIGEEIEFLTTDQFLMILNTT</sequence>
<feature type="region of interest" description="Disordered" evidence="1">
    <location>
        <begin position="469"/>
        <end position="635"/>
    </location>
</feature>
<feature type="region of interest" description="Disordered" evidence="1">
    <location>
        <begin position="648"/>
        <end position="722"/>
    </location>
</feature>
<dbReference type="OrthoDB" id="433924at2759"/>
<gene>
    <name evidence="2" type="ORF">CI109_105706</name>
</gene>
<feature type="compositionally biased region" description="Acidic residues" evidence="1">
    <location>
        <begin position="37"/>
        <end position="60"/>
    </location>
</feature>
<feature type="region of interest" description="Disordered" evidence="1">
    <location>
        <begin position="214"/>
        <end position="270"/>
    </location>
</feature>
<feature type="compositionally biased region" description="Low complexity" evidence="1">
    <location>
        <begin position="254"/>
        <end position="263"/>
    </location>
</feature>